<dbReference type="Gene3D" id="1.10.10.10">
    <property type="entry name" value="Winged helix-like DNA-binding domain superfamily/Winged helix DNA-binding domain"/>
    <property type="match status" value="1"/>
</dbReference>
<evidence type="ECO:0000313" key="2">
    <source>
        <dbReference type="Proteomes" id="UP001204798"/>
    </source>
</evidence>
<accession>A0ABT2EL73</accession>
<comment type="caution">
    <text evidence="1">The sequence shown here is derived from an EMBL/GenBank/DDBJ whole genome shotgun (WGS) entry which is preliminary data.</text>
</comment>
<keyword evidence="2" id="KW-1185">Reference proteome</keyword>
<dbReference type="Pfam" id="PF04255">
    <property type="entry name" value="DUF433"/>
    <property type="match status" value="1"/>
</dbReference>
<dbReference type="RefSeq" id="WP_259094711.1">
    <property type="nucleotide sequence ID" value="NZ_CP130454.1"/>
</dbReference>
<gene>
    <name evidence="1" type="ORF">M2350_001093</name>
</gene>
<dbReference type="Proteomes" id="UP001204798">
    <property type="component" value="Unassembled WGS sequence"/>
</dbReference>
<dbReference type="InterPro" id="IPR036388">
    <property type="entry name" value="WH-like_DNA-bd_sf"/>
</dbReference>
<dbReference type="InterPro" id="IPR007367">
    <property type="entry name" value="DUF433"/>
</dbReference>
<dbReference type="PANTHER" id="PTHR34849">
    <property type="entry name" value="SSL5025 PROTEIN"/>
    <property type="match status" value="1"/>
</dbReference>
<dbReference type="InterPro" id="IPR009057">
    <property type="entry name" value="Homeodomain-like_sf"/>
</dbReference>
<evidence type="ECO:0000313" key="1">
    <source>
        <dbReference type="EMBL" id="MCS3918693.1"/>
    </source>
</evidence>
<name>A0ABT2EL73_9BACT</name>
<organism evidence="1 2">
    <name type="scientific">Candidatus Fervidibacter sacchari</name>
    <dbReference type="NCBI Taxonomy" id="1448929"/>
    <lineage>
        <taxon>Bacteria</taxon>
        <taxon>Candidatus Fervidibacterota</taxon>
        <taxon>Candidatus Fervidibacter</taxon>
    </lineage>
</organism>
<dbReference type="SUPFAM" id="SSF46689">
    <property type="entry name" value="Homeodomain-like"/>
    <property type="match status" value="1"/>
</dbReference>
<protein>
    <submittedName>
        <fullName evidence="1">Uncharacterized protein (DUF433 family)</fullName>
    </submittedName>
</protein>
<dbReference type="EMBL" id="JANUCP010000002">
    <property type="protein sequence ID" value="MCS3918693.1"/>
    <property type="molecule type" value="Genomic_DNA"/>
</dbReference>
<proteinExistence type="predicted"/>
<sequence>MELRHYKFQRITIDPEKCLGKPCIRGLRIPVSSILSYLSAGMTVDEILAEFPELEREDIYEALGFAAEAMEERFIPLEEAVKK</sequence>
<reference evidence="1 2" key="1">
    <citation type="submission" date="2022-08" db="EMBL/GenBank/DDBJ databases">
        <title>Bacterial and archaeal communities from various locations to study Microbial Dark Matter (Phase II).</title>
        <authorList>
            <person name="Stepanauskas R."/>
        </authorList>
    </citation>
    <scope>NUCLEOTIDE SEQUENCE [LARGE SCALE GENOMIC DNA]</scope>
    <source>
        <strain evidence="1 2">PD1</strain>
    </source>
</reference>
<dbReference type="PANTHER" id="PTHR34849:SF3">
    <property type="entry name" value="SSR2962 PROTEIN"/>
    <property type="match status" value="1"/>
</dbReference>